<evidence type="ECO:0000313" key="2">
    <source>
        <dbReference type="Proteomes" id="UP001596108"/>
    </source>
</evidence>
<dbReference type="InterPro" id="IPR001451">
    <property type="entry name" value="Hexapep"/>
</dbReference>
<proteinExistence type="predicted"/>
<dbReference type="EMBL" id="JBHSNC010000054">
    <property type="protein sequence ID" value="MFC5531422.1"/>
    <property type="molecule type" value="Genomic_DNA"/>
</dbReference>
<dbReference type="InterPro" id="IPR047324">
    <property type="entry name" value="LbH_gamma_CA-like"/>
</dbReference>
<evidence type="ECO:0000313" key="1">
    <source>
        <dbReference type="EMBL" id="MFC5531422.1"/>
    </source>
</evidence>
<reference evidence="2" key="1">
    <citation type="journal article" date="2019" name="Int. J. Syst. Evol. Microbiol.">
        <title>The Global Catalogue of Microorganisms (GCM) 10K type strain sequencing project: providing services to taxonomists for standard genome sequencing and annotation.</title>
        <authorList>
            <consortium name="The Broad Institute Genomics Platform"/>
            <consortium name="The Broad Institute Genome Sequencing Center for Infectious Disease"/>
            <person name="Wu L."/>
            <person name="Ma J."/>
        </authorList>
    </citation>
    <scope>NUCLEOTIDE SEQUENCE [LARGE SCALE GENOMIC DNA]</scope>
    <source>
        <strain evidence="2">CGMCC 1.18578</strain>
    </source>
</reference>
<keyword evidence="2" id="KW-1185">Reference proteome</keyword>
<comment type="caution">
    <text evidence="1">The sequence shown here is derived from an EMBL/GenBank/DDBJ whole genome shotgun (WGS) entry which is preliminary data.</text>
</comment>
<dbReference type="InterPro" id="IPR050484">
    <property type="entry name" value="Transf_Hexapept/Carb_Anhydrase"/>
</dbReference>
<dbReference type="SUPFAM" id="SSF51161">
    <property type="entry name" value="Trimeric LpxA-like enzymes"/>
    <property type="match status" value="1"/>
</dbReference>
<dbReference type="Pfam" id="PF00132">
    <property type="entry name" value="Hexapep"/>
    <property type="match status" value="1"/>
</dbReference>
<dbReference type="Proteomes" id="UP001596108">
    <property type="component" value="Unassembled WGS sequence"/>
</dbReference>
<dbReference type="InterPro" id="IPR011004">
    <property type="entry name" value="Trimer_LpxA-like_sf"/>
</dbReference>
<organism evidence="1 2">
    <name type="scientific">Cohnella yongneupensis</name>
    <dbReference type="NCBI Taxonomy" id="425006"/>
    <lineage>
        <taxon>Bacteria</taxon>
        <taxon>Bacillati</taxon>
        <taxon>Bacillota</taxon>
        <taxon>Bacilli</taxon>
        <taxon>Bacillales</taxon>
        <taxon>Paenibacillaceae</taxon>
        <taxon>Cohnella</taxon>
    </lineage>
</organism>
<accession>A0ABW0R6D8</accession>
<dbReference type="RefSeq" id="WP_378113384.1">
    <property type="nucleotide sequence ID" value="NZ_JBHSNC010000054.1"/>
</dbReference>
<dbReference type="Gene3D" id="2.160.10.10">
    <property type="entry name" value="Hexapeptide repeat proteins"/>
    <property type="match status" value="1"/>
</dbReference>
<dbReference type="PANTHER" id="PTHR13061">
    <property type="entry name" value="DYNACTIN SUBUNIT P25"/>
    <property type="match status" value="1"/>
</dbReference>
<dbReference type="CDD" id="cd04645">
    <property type="entry name" value="LbH_gamma_CA_like"/>
    <property type="match status" value="1"/>
</dbReference>
<protein>
    <submittedName>
        <fullName evidence="1">Gamma carbonic anhydrase family protein</fullName>
    </submittedName>
</protein>
<name>A0ABW0R6D8_9BACL</name>
<sequence>MQYPLNGHTPRVDPSAYVAPGAHIIGQVTIGKRSSVWFNCVLRGDSDTIDIGAGVNIQDGTICHIDEGVPLRVADDVTVGHRAILHGCTIGKGALIGMGAIVMNRAEIGEYALVAAGALVPEGASIPPRALALGSPAKVARMLSDAEVERLANTAQGYERRAELYREAGI</sequence>
<gene>
    <name evidence="1" type="ORF">ACFPQ4_18540</name>
</gene>
<dbReference type="PANTHER" id="PTHR13061:SF29">
    <property type="entry name" value="GAMMA CARBONIC ANHYDRASE-LIKE 1, MITOCHONDRIAL-RELATED"/>
    <property type="match status" value="1"/>
</dbReference>